<reference evidence="2 3" key="1">
    <citation type="submission" date="2020-03" db="EMBL/GenBank/DDBJ databases">
        <title>Whole genome shotgun sequence of Phytohabitans rumicis NBRC 108638.</title>
        <authorList>
            <person name="Komaki H."/>
            <person name="Tamura T."/>
        </authorList>
    </citation>
    <scope>NUCLEOTIDE SEQUENCE [LARGE SCALE GENOMIC DNA]</scope>
    <source>
        <strain evidence="2 3">NBRC 108638</strain>
    </source>
</reference>
<evidence type="ECO:0000256" key="1">
    <source>
        <dbReference type="RuleBase" id="RU000363"/>
    </source>
</evidence>
<dbReference type="EMBL" id="BLPG01000001">
    <property type="protein sequence ID" value="GFJ93646.1"/>
    <property type="molecule type" value="Genomic_DNA"/>
</dbReference>
<comment type="caution">
    <text evidence="2">The sequence shown here is derived from an EMBL/GenBank/DDBJ whole genome shotgun (WGS) entry which is preliminary data.</text>
</comment>
<reference evidence="2 3" key="2">
    <citation type="submission" date="2020-03" db="EMBL/GenBank/DDBJ databases">
        <authorList>
            <person name="Ichikawa N."/>
            <person name="Kimura A."/>
            <person name="Kitahashi Y."/>
            <person name="Uohara A."/>
        </authorList>
    </citation>
    <scope>NUCLEOTIDE SEQUENCE [LARGE SCALE GENOMIC DNA]</scope>
    <source>
        <strain evidence="2 3">NBRC 108638</strain>
    </source>
</reference>
<dbReference type="AlphaFoldDB" id="A0A6V8LHP4"/>
<name>A0A6V8LHP4_9ACTN</name>
<dbReference type="Gene3D" id="3.40.50.720">
    <property type="entry name" value="NAD(P)-binding Rossmann-like Domain"/>
    <property type="match status" value="1"/>
</dbReference>
<organism evidence="2 3">
    <name type="scientific">Phytohabitans rumicis</name>
    <dbReference type="NCBI Taxonomy" id="1076125"/>
    <lineage>
        <taxon>Bacteria</taxon>
        <taxon>Bacillati</taxon>
        <taxon>Actinomycetota</taxon>
        <taxon>Actinomycetes</taxon>
        <taxon>Micromonosporales</taxon>
        <taxon>Micromonosporaceae</taxon>
    </lineage>
</organism>
<dbReference type="InterPro" id="IPR036291">
    <property type="entry name" value="NAD(P)-bd_dom_sf"/>
</dbReference>
<dbReference type="PANTHER" id="PTHR43313">
    <property type="entry name" value="SHORT-CHAIN DEHYDROGENASE/REDUCTASE FAMILY 9C"/>
    <property type="match status" value="1"/>
</dbReference>
<dbReference type="InterPro" id="IPR002347">
    <property type="entry name" value="SDR_fam"/>
</dbReference>
<protein>
    <submittedName>
        <fullName evidence="2">Short-chain dehydrogenase</fullName>
    </submittedName>
</protein>
<evidence type="ECO:0000313" key="3">
    <source>
        <dbReference type="Proteomes" id="UP000482960"/>
    </source>
</evidence>
<keyword evidence="3" id="KW-1185">Reference proteome</keyword>
<dbReference type="PRINTS" id="PR00081">
    <property type="entry name" value="GDHRDH"/>
</dbReference>
<dbReference type="PANTHER" id="PTHR43313:SF1">
    <property type="entry name" value="3BETA-HYDROXYSTEROID DEHYDROGENASE DHS-16"/>
    <property type="match status" value="1"/>
</dbReference>
<evidence type="ECO:0000313" key="2">
    <source>
        <dbReference type="EMBL" id="GFJ93646.1"/>
    </source>
</evidence>
<dbReference type="Pfam" id="PF00106">
    <property type="entry name" value="adh_short"/>
    <property type="match status" value="1"/>
</dbReference>
<dbReference type="GO" id="GO:0016491">
    <property type="term" value="F:oxidoreductase activity"/>
    <property type="evidence" value="ECO:0007669"/>
    <property type="project" value="TreeGrafter"/>
</dbReference>
<dbReference type="GO" id="GO:0008202">
    <property type="term" value="P:steroid metabolic process"/>
    <property type="evidence" value="ECO:0007669"/>
    <property type="project" value="TreeGrafter"/>
</dbReference>
<dbReference type="Proteomes" id="UP000482960">
    <property type="component" value="Unassembled WGS sequence"/>
</dbReference>
<proteinExistence type="inferred from homology"/>
<gene>
    <name evidence="2" type="ORF">Prum_072880</name>
</gene>
<accession>A0A6V8LHP4</accession>
<dbReference type="PRINTS" id="PR00080">
    <property type="entry name" value="SDRFAMILY"/>
</dbReference>
<sequence>MVTGASTGIGRASVAELAGRGFHVWAAVRTDEDEQALRRDHPDAVSVLRLDLTDEASVRAAGEQVSAAGPLHGLVNNAGAALPGPLEFLPIDVFRRQIEINLVGQLLVTQVMLPALRQARHQGDSARIVMIGSIGGRVAGPMLGPYHAAKFGLVGLADSLRAELAPSGIGVVLIEPGAVATPIWGRGTAAADDLVKTLPPEADRYADQIRAARTNAAKSAARGIAPERAAQVVADALTAANPKPRRVIGRDATAAAVIARLLPYRLLYRLTAARQ</sequence>
<dbReference type="CDD" id="cd05374">
    <property type="entry name" value="17beta-HSD-like_SDR_c"/>
    <property type="match status" value="1"/>
</dbReference>
<comment type="similarity">
    <text evidence="1">Belongs to the short-chain dehydrogenases/reductases (SDR) family.</text>
</comment>
<dbReference type="SUPFAM" id="SSF51735">
    <property type="entry name" value="NAD(P)-binding Rossmann-fold domains"/>
    <property type="match status" value="1"/>
</dbReference>